<reference evidence="7 8" key="1">
    <citation type="submission" date="2018-08" db="EMBL/GenBank/DDBJ databases">
        <title>A genome reference for cultivated species of the human gut microbiota.</title>
        <authorList>
            <person name="Zou Y."/>
            <person name="Xue W."/>
            <person name="Luo G."/>
        </authorList>
    </citation>
    <scope>NUCLEOTIDE SEQUENCE [LARGE SCALE GENOMIC DNA]</scope>
    <source>
        <strain evidence="7 8">OF01-2LB</strain>
    </source>
</reference>
<dbReference type="Pfam" id="PF00232">
    <property type="entry name" value="Glyco_hydro_1"/>
    <property type="match status" value="1"/>
</dbReference>
<evidence type="ECO:0000256" key="1">
    <source>
        <dbReference type="ARBA" id="ARBA00010838"/>
    </source>
</evidence>
<evidence type="ECO:0000256" key="4">
    <source>
        <dbReference type="PROSITE-ProRule" id="PRU10055"/>
    </source>
</evidence>
<organism evidence="7 8">
    <name type="scientific">Clostridium innocuum</name>
    <dbReference type="NCBI Taxonomy" id="1522"/>
    <lineage>
        <taxon>Bacteria</taxon>
        <taxon>Bacillati</taxon>
        <taxon>Bacillota</taxon>
        <taxon>Clostridia</taxon>
        <taxon>Eubacteriales</taxon>
        <taxon>Clostridiaceae</taxon>
        <taxon>Clostridium</taxon>
    </lineage>
</organism>
<dbReference type="GO" id="GO:0008422">
    <property type="term" value="F:beta-glucosidase activity"/>
    <property type="evidence" value="ECO:0007669"/>
    <property type="project" value="TreeGrafter"/>
</dbReference>
<evidence type="ECO:0000256" key="3">
    <source>
        <dbReference type="ARBA" id="ARBA00023295"/>
    </source>
</evidence>
<comment type="caution">
    <text evidence="7">The sequence shown here is derived from an EMBL/GenBank/DDBJ whole genome shotgun (WGS) entry which is preliminary data.</text>
</comment>
<dbReference type="GO" id="GO:0005829">
    <property type="term" value="C:cytosol"/>
    <property type="evidence" value="ECO:0007669"/>
    <property type="project" value="TreeGrafter"/>
</dbReference>
<dbReference type="GO" id="GO:0016052">
    <property type="term" value="P:carbohydrate catabolic process"/>
    <property type="evidence" value="ECO:0007669"/>
    <property type="project" value="TreeGrafter"/>
</dbReference>
<feature type="active site" description="Nucleophile" evidence="4">
    <location>
        <position position="385"/>
    </location>
</feature>
<dbReference type="Proteomes" id="UP000260025">
    <property type="component" value="Unassembled WGS sequence"/>
</dbReference>
<dbReference type="InterPro" id="IPR001360">
    <property type="entry name" value="Glyco_hydro_1"/>
</dbReference>
<dbReference type="FunFam" id="3.20.20.80:FF:000004">
    <property type="entry name" value="Beta-glucosidase 6-phospho-beta-glucosidase"/>
    <property type="match status" value="1"/>
</dbReference>
<evidence type="ECO:0000256" key="5">
    <source>
        <dbReference type="RuleBase" id="RU003690"/>
    </source>
</evidence>
<dbReference type="InterPro" id="IPR018120">
    <property type="entry name" value="Glyco_hydro_1_AS"/>
</dbReference>
<evidence type="ECO:0000256" key="6">
    <source>
        <dbReference type="RuleBase" id="RU004468"/>
    </source>
</evidence>
<evidence type="ECO:0000256" key="2">
    <source>
        <dbReference type="ARBA" id="ARBA00022801"/>
    </source>
</evidence>
<dbReference type="SUPFAM" id="SSF51445">
    <property type="entry name" value="(Trans)glycosidases"/>
    <property type="match status" value="1"/>
</dbReference>
<dbReference type="InterPro" id="IPR017853">
    <property type="entry name" value="GH"/>
</dbReference>
<accession>A0A3E2W3C0</accession>
<protein>
    <submittedName>
        <fullName evidence="7">Beta-glucosidase</fullName>
    </submittedName>
</protein>
<dbReference type="PROSITE" id="PS00653">
    <property type="entry name" value="GLYCOSYL_HYDROL_F1_2"/>
    <property type="match status" value="1"/>
</dbReference>
<dbReference type="EMBL" id="QVEV01000002">
    <property type="protein sequence ID" value="RGC18667.1"/>
    <property type="molecule type" value="Genomic_DNA"/>
</dbReference>
<dbReference type="AlphaFoldDB" id="A0A3E2W3C0"/>
<dbReference type="PRINTS" id="PR00131">
    <property type="entry name" value="GLHYDRLASE1"/>
</dbReference>
<proteinExistence type="inferred from homology"/>
<dbReference type="PANTHER" id="PTHR10353">
    <property type="entry name" value="GLYCOSYL HYDROLASE"/>
    <property type="match status" value="1"/>
</dbReference>
<name>A0A3E2W3C0_CLOIN</name>
<dbReference type="RefSeq" id="WP_117441907.1">
    <property type="nucleotide sequence ID" value="NZ_JAKNHC010000024.1"/>
</dbReference>
<dbReference type="PROSITE" id="PS00572">
    <property type="entry name" value="GLYCOSYL_HYDROL_F1_1"/>
    <property type="match status" value="1"/>
</dbReference>
<evidence type="ECO:0000313" key="8">
    <source>
        <dbReference type="Proteomes" id="UP000260025"/>
    </source>
</evidence>
<comment type="similarity">
    <text evidence="1 5">Belongs to the glycosyl hydrolase 1 family.</text>
</comment>
<sequence length="497" mass="58220">MKQFPKNFLWGGATAANQFEGGFLQGGKGWSVSDVVKAKFHVDVKNYKAHTEISSEDIYEALAHPKDLMNYPKREASKFYYNYKEDIRLLKEMGFKVYRMSISWSRIFPNGDDEYPNEEGLQFYDNIFDECKKYGIEPLVTMSHYEPPLHLVLKYDCWYNRKTIDFFSKYVETICKRYKGKVRYWITFNEVDSMIRHPYTTGGLVKDRFKGKNWDEVIFQAMHHQFVASAIATKICHEIIPDSKVGCMLTKLTYYPYTCKPEDVLKAQLKMRSIYCYTDVQVFGEYPAYLLSMFRRQGLNIKMEEGDLELIKENVVDFVSFSYYMSSCVAEDESGLNVTAGNTVLALKNPYLESSEWGWQLDPIGLRISLIDLYDRYRKPLFIVENGLGAKDELVIVDGVKTVVDDYRISYYEEHFKQMYKAIYEDGVELMGYTSWGCIDLISESTKQMSKRYGFVYVDADDYGNGSYERYKKKSFYWYKRVIETNGSCLFEDEEKA</sequence>
<dbReference type="OrthoDB" id="2339329at2"/>
<evidence type="ECO:0000313" key="7">
    <source>
        <dbReference type="EMBL" id="RGC18667.1"/>
    </source>
</evidence>
<dbReference type="InterPro" id="IPR033132">
    <property type="entry name" value="GH_1_N_CS"/>
</dbReference>
<dbReference type="Gene3D" id="3.20.20.80">
    <property type="entry name" value="Glycosidases"/>
    <property type="match status" value="1"/>
</dbReference>
<keyword evidence="2 6" id="KW-0378">Hydrolase</keyword>
<keyword evidence="3 6" id="KW-0326">Glycosidase</keyword>
<dbReference type="PANTHER" id="PTHR10353:SF122">
    <property type="entry name" value="6-PHOSPHO-BETA-GLUCOSIDASE ASCB-RELATED"/>
    <property type="match status" value="1"/>
</dbReference>
<gene>
    <name evidence="7" type="ORF">DXA38_02935</name>
</gene>